<dbReference type="EMBL" id="JAGIZQ010000003">
    <property type="protein sequence ID" value="KAH6635904.1"/>
    <property type="molecule type" value="Genomic_DNA"/>
</dbReference>
<sequence length="774" mass="87531">DGWSDFTNNFATDIAPLIALFGEQVTKQFLSESTGILDNIIFGMAPLGILTAVVSAIRVYGWPSMKSFIGRAQEAHGVAEAELCSSTSYDVCELWFEGGICRVFGRPKVLEFFYSPGRPDSRFYPQFSEHTTEEEIGEPAPCDLYRPPDLYTEKEAPPVWAFVMAALGTVMLVSGMILCAFLIERRSTERLFAEKTRLSASGPRKDTTVYWLQPGGQLIGDQQFNAFSYSKVKHSYTTSFKADQSRHRHGLPYSMNLVLILALFASVAGFLLQFVGLRSLHGAVTLYQIAATLLAAMIRALLRQRRLDPDNNLLRTVGPRYQGHELDWQAFNIFATHFSQKSHDGTNQPCLYGFYKNVGNTATLGKSWKESLSSAVEAVDFARRYEMLVKGGPPNWAATIVLLRSRLAFITGDGMTGVQPRWDCPVRSVAYELRLAMQDLVDYVLSGKVPLKAVDDENGKGRWQDVSALTWHTKATMEYEKTEGGERGYVDQIISLVMILFEGEWKISKHTLEAILSLWACSLRDNNNRDASDEKVLIFHDELQRRRLLSTLNLWVPAGSLRRWESRVYDNKRKWTDGWEVEQRRIFLRSEVVDGGTAPYDLHLVAMRAKSSKLRLLAQNIFTIFLSRLADIIQRIEISDEDLLAAWGLRDTDMPNPTRATSRPDDEFRGFANPHINFIIRLFVQSGLGTEEEAVMCILPVLDQAGILPREDDIVRQILRWTQKLRRNKKFAMAENALKVALGNSSRQELIQAVGELYRKAYMAGQRSWALNGL</sequence>
<proteinExistence type="predicted"/>
<accession>A0ACB7PAV3</accession>
<evidence type="ECO:0000313" key="1">
    <source>
        <dbReference type="EMBL" id="KAH6635904.1"/>
    </source>
</evidence>
<name>A0ACB7PAV3_9PEZI</name>
<comment type="caution">
    <text evidence="1">The sequence shown here is derived from an EMBL/GenBank/DDBJ whole genome shotgun (WGS) entry which is preliminary data.</text>
</comment>
<keyword evidence="2" id="KW-1185">Reference proteome</keyword>
<feature type="non-terminal residue" evidence="1">
    <location>
        <position position="774"/>
    </location>
</feature>
<feature type="non-terminal residue" evidence="1">
    <location>
        <position position="1"/>
    </location>
</feature>
<protein>
    <submittedName>
        <fullName evidence="1">Uncharacterized protein</fullName>
    </submittedName>
</protein>
<reference evidence="1 2" key="1">
    <citation type="journal article" date="2021" name="Nat. Commun.">
        <title>Genetic determinants of endophytism in the Arabidopsis root mycobiome.</title>
        <authorList>
            <person name="Mesny F."/>
            <person name="Miyauchi S."/>
            <person name="Thiergart T."/>
            <person name="Pickel B."/>
            <person name="Atanasova L."/>
            <person name="Karlsson M."/>
            <person name="Huettel B."/>
            <person name="Barry K.W."/>
            <person name="Haridas S."/>
            <person name="Chen C."/>
            <person name="Bauer D."/>
            <person name="Andreopoulos W."/>
            <person name="Pangilinan J."/>
            <person name="LaButti K."/>
            <person name="Riley R."/>
            <person name="Lipzen A."/>
            <person name="Clum A."/>
            <person name="Drula E."/>
            <person name="Henrissat B."/>
            <person name="Kohler A."/>
            <person name="Grigoriev I.V."/>
            <person name="Martin F.M."/>
            <person name="Hacquard S."/>
        </authorList>
    </citation>
    <scope>NUCLEOTIDE SEQUENCE [LARGE SCALE GENOMIC DNA]</scope>
    <source>
        <strain evidence="1 2">MPI-SDFR-AT-0079</strain>
    </source>
</reference>
<dbReference type="Proteomes" id="UP000724584">
    <property type="component" value="Unassembled WGS sequence"/>
</dbReference>
<gene>
    <name evidence="1" type="ORF">F5144DRAFT_472663</name>
</gene>
<evidence type="ECO:0000313" key="2">
    <source>
        <dbReference type="Proteomes" id="UP000724584"/>
    </source>
</evidence>
<organism evidence="1 2">
    <name type="scientific">Chaetomium tenue</name>
    <dbReference type="NCBI Taxonomy" id="1854479"/>
    <lineage>
        <taxon>Eukaryota</taxon>
        <taxon>Fungi</taxon>
        <taxon>Dikarya</taxon>
        <taxon>Ascomycota</taxon>
        <taxon>Pezizomycotina</taxon>
        <taxon>Sordariomycetes</taxon>
        <taxon>Sordariomycetidae</taxon>
        <taxon>Sordariales</taxon>
        <taxon>Chaetomiaceae</taxon>
        <taxon>Chaetomium</taxon>
    </lineage>
</organism>